<proteinExistence type="predicted"/>
<dbReference type="InterPro" id="IPR011009">
    <property type="entry name" value="Kinase-like_dom_sf"/>
</dbReference>
<comment type="caution">
    <text evidence="1">The sequence shown here is derived from an EMBL/GenBank/DDBJ whole genome shotgun (WGS) entry which is preliminary data.</text>
</comment>
<dbReference type="EMBL" id="MFFB01000012">
    <property type="protein sequence ID" value="OGE94648.1"/>
    <property type="molecule type" value="Genomic_DNA"/>
</dbReference>
<dbReference type="Proteomes" id="UP000177281">
    <property type="component" value="Unassembled WGS sequence"/>
</dbReference>
<dbReference type="STRING" id="1817841.A3B10_00655"/>
<gene>
    <name evidence="1" type="ORF">A3B10_00655</name>
</gene>
<evidence type="ECO:0000313" key="2">
    <source>
        <dbReference type="Proteomes" id="UP000177281"/>
    </source>
</evidence>
<organism evidence="1 2">
    <name type="scientific">Candidatus Doudnabacteria bacterium RIFCSPLOWO2_01_FULL_44_21</name>
    <dbReference type="NCBI Taxonomy" id="1817841"/>
    <lineage>
        <taxon>Bacteria</taxon>
        <taxon>Candidatus Doudnaibacteriota</taxon>
    </lineage>
</organism>
<dbReference type="AlphaFoldDB" id="A0A1F5PXI5"/>
<evidence type="ECO:0000313" key="1">
    <source>
        <dbReference type="EMBL" id="OGE94648.1"/>
    </source>
</evidence>
<evidence type="ECO:0008006" key="3">
    <source>
        <dbReference type="Google" id="ProtNLM"/>
    </source>
</evidence>
<dbReference type="SUPFAM" id="SSF56112">
    <property type="entry name" value="Protein kinase-like (PK-like)"/>
    <property type="match status" value="1"/>
</dbReference>
<protein>
    <recommendedName>
        <fullName evidence="3">Aminoglycoside phosphotransferase domain-containing protein</fullName>
    </recommendedName>
</protein>
<sequence>MNKTIVIGKKNFSLQNRRAYKPVYVYKGRDLFLRLGPAAIVQKELKLHQRLIKLGFPFAPIVSSGKQGNRFYYIEESLGNIHFGQIFSKDIQNQKWISKQNFDAFLTITKKFAEAQLRTVLRIGFRKNFAVGTNFVNIIKELPTMKLQFTKAYKILSKRLEGLPFVLTHGDFSPFNIYRRGIIDLESFFWAPAGYDLVSNLCHNEFFPKNKGYEMQRVYEFTKDQKNLYLDLVDRIYLKHKLPKPSNYYLDFYVCRCIWSAARMGKWPKIQQWRYEQSKKVIRNYLRLNSKIRL</sequence>
<reference evidence="1 2" key="1">
    <citation type="journal article" date="2016" name="Nat. Commun.">
        <title>Thousands of microbial genomes shed light on interconnected biogeochemical processes in an aquifer system.</title>
        <authorList>
            <person name="Anantharaman K."/>
            <person name="Brown C.T."/>
            <person name="Hug L.A."/>
            <person name="Sharon I."/>
            <person name="Castelle C.J."/>
            <person name="Probst A.J."/>
            <person name="Thomas B.C."/>
            <person name="Singh A."/>
            <person name="Wilkins M.J."/>
            <person name="Karaoz U."/>
            <person name="Brodie E.L."/>
            <person name="Williams K.H."/>
            <person name="Hubbard S.S."/>
            <person name="Banfield J.F."/>
        </authorList>
    </citation>
    <scope>NUCLEOTIDE SEQUENCE [LARGE SCALE GENOMIC DNA]</scope>
</reference>
<accession>A0A1F5PXI5</accession>
<name>A0A1F5PXI5_9BACT</name>